<organism evidence="1 2">
    <name type="scientific">Candidatus Sungbacteria bacterium RIFCSPHIGHO2_02_FULL_47_11</name>
    <dbReference type="NCBI Taxonomy" id="1802270"/>
    <lineage>
        <taxon>Bacteria</taxon>
        <taxon>Candidatus Sungiibacteriota</taxon>
    </lineage>
</organism>
<proteinExistence type="predicted"/>
<evidence type="ECO:0008006" key="3">
    <source>
        <dbReference type="Google" id="ProtNLM"/>
    </source>
</evidence>
<comment type="caution">
    <text evidence="1">The sequence shown here is derived from an EMBL/GenBank/DDBJ whole genome shotgun (WGS) entry which is preliminary data.</text>
</comment>
<protein>
    <recommendedName>
        <fullName evidence="3">Twin-arginine translocation signal domain-containing protein</fullName>
    </recommendedName>
</protein>
<dbReference type="EMBL" id="MHQI01000043">
    <property type="protein sequence ID" value="OGZ99248.1"/>
    <property type="molecule type" value="Genomic_DNA"/>
</dbReference>
<dbReference type="Proteomes" id="UP000179023">
    <property type="component" value="Unassembled WGS sequence"/>
</dbReference>
<accession>A0A1G2KLJ4</accession>
<sequence>MPEQAGFESGSRSFKKENKKAGFTRRKFLTFTGAATLTAGFAGSASEKKLERDKTPAEQIRGFNDAVEREKRGIQSDIALGFEKLGVFNSWLDEYTRLKDESRHLDPESDAYKEAKRKIDDVYEVGRGFYEERGTSRLKLLDDAIPFGKKLSVNDAALTALATARTLYRGVISRSNPENKGLPYWHNVAAAYLELQSVSKEQVVKKIGNLFKYANFNQIDVSTIPTERITYSLIDNTFDFSLSPVALEVKLNETFPTRKQYPPTHKDKNSYASYNDLSVLGIFELNRLKAVITQLEDRNFVARVFKYRDEDVKDTRTGFGGVIPLPLKGYHLQAIPADTVGDNNRYVVPDKALVEMFAGAATFRFNATRMNEPTENQGPSADDEAFFAPGVVFSSIDESKILVHFFTSIELGNSSAKGFVAKEVVCLGVIERPVLPLPEDRNRKRYLPPMA</sequence>
<dbReference type="InterPro" id="IPR006311">
    <property type="entry name" value="TAT_signal"/>
</dbReference>
<dbReference type="AlphaFoldDB" id="A0A1G2KLJ4"/>
<gene>
    <name evidence="1" type="ORF">A3C07_03660</name>
</gene>
<evidence type="ECO:0000313" key="1">
    <source>
        <dbReference type="EMBL" id="OGZ99248.1"/>
    </source>
</evidence>
<evidence type="ECO:0000313" key="2">
    <source>
        <dbReference type="Proteomes" id="UP000179023"/>
    </source>
</evidence>
<reference evidence="1 2" key="1">
    <citation type="journal article" date="2016" name="Nat. Commun.">
        <title>Thousands of microbial genomes shed light on interconnected biogeochemical processes in an aquifer system.</title>
        <authorList>
            <person name="Anantharaman K."/>
            <person name="Brown C.T."/>
            <person name="Hug L.A."/>
            <person name="Sharon I."/>
            <person name="Castelle C.J."/>
            <person name="Probst A.J."/>
            <person name="Thomas B.C."/>
            <person name="Singh A."/>
            <person name="Wilkins M.J."/>
            <person name="Karaoz U."/>
            <person name="Brodie E.L."/>
            <person name="Williams K.H."/>
            <person name="Hubbard S.S."/>
            <person name="Banfield J.F."/>
        </authorList>
    </citation>
    <scope>NUCLEOTIDE SEQUENCE [LARGE SCALE GENOMIC DNA]</scope>
</reference>
<name>A0A1G2KLJ4_9BACT</name>
<dbReference type="PROSITE" id="PS51318">
    <property type="entry name" value="TAT"/>
    <property type="match status" value="1"/>
</dbReference>